<reference evidence="3" key="1">
    <citation type="submission" date="2025-08" db="UniProtKB">
        <authorList>
            <consortium name="RefSeq"/>
        </authorList>
    </citation>
    <scope>IDENTIFICATION</scope>
    <source>
        <tissue evidence="3">Gonad</tissue>
    </source>
</reference>
<dbReference type="AlphaFoldDB" id="A0A6P4YEG8"/>
<name>A0A6P4YEG8_BRABE</name>
<keyword evidence="2" id="KW-1185">Reference proteome</keyword>
<dbReference type="SUPFAM" id="SSF56672">
    <property type="entry name" value="DNA/RNA polymerases"/>
    <property type="match status" value="1"/>
</dbReference>
<dbReference type="Pfam" id="PF00078">
    <property type="entry name" value="RVT_1"/>
    <property type="match status" value="1"/>
</dbReference>
<dbReference type="InterPro" id="IPR043502">
    <property type="entry name" value="DNA/RNA_pol_sf"/>
</dbReference>
<dbReference type="PROSITE" id="PS50878">
    <property type="entry name" value="RT_POL"/>
    <property type="match status" value="1"/>
</dbReference>
<dbReference type="OrthoDB" id="6617084at2759"/>
<sequence length="327" mass="37945">MVHALLTDTTLAVRVRGEAAPPFEAVVGSPQGDSLSPQLFNIYYEAALRDLRETYPPTPAEDKRLKLPPETQYADDLDFISTSHQHLENIHEQVIKVPPEWKLQANATKTERIHICWKREREEETWSKTKSLGSRLGIADDIDGRMQLANAAVRKMWYMWGAQPVSLELKLKLFNVYVLPVMLYNCGTWGLTEQLASKIDTWHRKQLRRLAGYVHPHHISNTNLYKICNSSPLQNEVHRRRWTFFGHILRMSPDSPAQKALNIAFSRKLSPRKGRPRGGLLDCLLDDVKLYFQQNIKAEAYVLKWLRDQARQKEKWNGLYKNIKDSY</sequence>
<dbReference type="PANTHER" id="PTHR47027:SF20">
    <property type="entry name" value="REVERSE TRANSCRIPTASE-LIKE PROTEIN WITH RNA-DIRECTED DNA POLYMERASE DOMAIN"/>
    <property type="match status" value="1"/>
</dbReference>
<evidence type="ECO:0000313" key="2">
    <source>
        <dbReference type="Proteomes" id="UP000515135"/>
    </source>
</evidence>
<evidence type="ECO:0000313" key="3">
    <source>
        <dbReference type="RefSeq" id="XP_019622848.1"/>
    </source>
</evidence>
<organism evidence="2 3">
    <name type="scientific">Branchiostoma belcheri</name>
    <name type="common">Amphioxus</name>
    <dbReference type="NCBI Taxonomy" id="7741"/>
    <lineage>
        <taxon>Eukaryota</taxon>
        <taxon>Metazoa</taxon>
        <taxon>Chordata</taxon>
        <taxon>Cephalochordata</taxon>
        <taxon>Leptocardii</taxon>
        <taxon>Amphioxiformes</taxon>
        <taxon>Branchiostomatidae</taxon>
        <taxon>Branchiostoma</taxon>
    </lineage>
</organism>
<dbReference type="InterPro" id="IPR000477">
    <property type="entry name" value="RT_dom"/>
</dbReference>
<dbReference type="Proteomes" id="UP000515135">
    <property type="component" value="Unplaced"/>
</dbReference>
<accession>A0A6P4YEG8</accession>
<dbReference type="PANTHER" id="PTHR47027">
    <property type="entry name" value="REVERSE TRANSCRIPTASE DOMAIN-CONTAINING PROTEIN"/>
    <property type="match status" value="1"/>
</dbReference>
<dbReference type="GeneID" id="109468878"/>
<dbReference type="KEGG" id="bbel:109468878"/>
<protein>
    <submittedName>
        <fullName evidence="3">Uncharacterized protein LOC109468878</fullName>
    </submittedName>
</protein>
<gene>
    <name evidence="3" type="primary">LOC109468878</name>
</gene>
<proteinExistence type="predicted"/>
<dbReference type="RefSeq" id="XP_019622848.1">
    <property type="nucleotide sequence ID" value="XM_019767289.1"/>
</dbReference>
<feature type="domain" description="Reverse transcriptase" evidence="1">
    <location>
        <begin position="1"/>
        <end position="140"/>
    </location>
</feature>
<evidence type="ECO:0000259" key="1">
    <source>
        <dbReference type="PROSITE" id="PS50878"/>
    </source>
</evidence>